<dbReference type="Proteomes" id="UP000645610">
    <property type="component" value="Unassembled WGS sequence"/>
</dbReference>
<evidence type="ECO:0000256" key="1">
    <source>
        <dbReference type="SAM" id="SignalP"/>
    </source>
</evidence>
<dbReference type="RefSeq" id="WP_196284599.1">
    <property type="nucleotide sequence ID" value="NZ_JADQDP010000001.1"/>
</dbReference>
<reference evidence="2 3" key="1">
    <citation type="submission" date="2020-11" db="EMBL/GenBank/DDBJ databases">
        <authorList>
            <person name="Kim M.K."/>
        </authorList>
    </citation>
    <scope>NUCLEOTIDE SEQUENCE [LARGE SCALE GENOMIC DNA]</scope>
    <source>
        <strain evidence="2 3">BT439</strain>
    </source>
</reference>
<evidence type="ECO:0000313" key="2">
    <source>
        <dbReference type="EMBL" id="MBF9140231.1"/>
    </source>
</evidence>
<feature type="signal peptide" evidence="1">
    <location>
        <begin position="1"/>
        <end position="23"/>
    </location>
</feature>
<evidence type="ECO:0000313" key="3">
    <source>
        <dbReference type="Proteomes" id="UP000645610"/>
    </source>
</evidence>
<comment type="caution">
    <text evidence="2">The sequence shown here is derived from an EMBL/GenBank/DDBJ whole genome shotgun (WGS) entry which is preliminary data.</text>
</comment>
<accession>A0A931BEJ5</accession>
<sequence>MRLFTHFAATGLLFAALALPAGAQTFADPASYNNAIVNEQVDLLKKNLRYISKAAHSENDRKIENRRLEVVEQNKVAVANVQRMPAAFKGNAELRAAALKAFKTMLEVYSADYKQVNALAATRTESFEAMERYYAAQEAAEAKLAVVDDSVNAAQKRFAKQFGMNIESTRESVKLAEYTRQVTAVNKYQHQVFLPYFRVQKASAKLTDALNAQNAAAFEAARVMLAAEAEKSATELSAVPAFRGKDVAYRNAARDVANLYVVMCAKQFVQIAELMKNKDHLTKVDAQTINANINAYNTQNQKFNEAYSRTSSAFMDTYVPVMND</sequence>
<keyword evidence="3" id="KW-1185">Reference proteome</keyword>
<dbReference type="EMBL" id="JADQDP010000001">
    <property type="protein sequence ID" value="MBF9140231.1"/>
    <property type="molecule type" value="Genomic_DNA"/>
</dbReference>
<evidence type="ECO:0008006" key="4">
    <source>
        <dbReference type="Google" id="ProtNLM"/>
    </source>
</evidence>
<protein>
    <recommendedName>
        <fullName evidence="4">DUF3826 domain-containing protein</fullName>
    </recommendedName>
</protein>
<feature type="chain" id="PRO_5036713411" description="DUF3826 domain-containing protein" evidence="1">
    <location>
        <begin position="24"/>
        <end position="324"/>
    </location>
</feature>
<organism evidence="2 3">
    <name type="scientific">Hymenobacter properus</name>
    <dbReference type="NCBI Taxonomy" id="2791026"/>
    <lineage>
        <taxon>Bacteria</taxon>
        <taxon>Pseudomonadati</taxon>
        <taxon>Bacteroidota</taxon>
        <taxon>Cytophagia</taxon>
        <taxon>Cytophagales</taxon>
        <taxon>Hymenobacteraceae</taxon>
        <taxon>Hymenobacter</taxon>
    </lineage>
</organism>
<proteinExistence type="predicted"/>
<dbReference type="AlphaFoldDB" id="A0A931BEJ5"/>
<name>A0A931BEJ5_9BACT</name>
<keyword evidence="1" id="KW-0732">Signal</keyword>
<gene>
    <name evidence="2" type="ORF">I2I01_01200</name>
</gene>